<dbReference type="EMBL" id="GBXM01100590">
    <property type="protein sequence ID" value="JAH07987.1"/>
    <property type="molecule type" value="Transcribed_RNA"/>
</dbReference>
<sequence length="25" mass="2928">MCKKNSWLRQPHMVEAKCLHSGNDD</sequence>
<reference evidence="1" key="2">
    <citation type="journal article" date="2015" name="Fish Shellfish Immunol.">
        <title>Early steps in the European eel (Anguilla anguilla)-Vibrio vulnificus interaction in the gills: Role of the RtxA13 toxin.</title>
        <authorList>
            <person name="Callol A."/>
            <person name="Pajuelo D."/>
            <person name="Ebbesson L."/>
            <person name="Teles M."/>
            <person name="MacKenzie S."/>
            <person name="Amaro C."/>
        </authorList>
    </citation>
    <scope>NUCLEOTIDE SEQUENCE</scope>
</reference>
<evidence type="ECO:0000313" key="1">
    <source>
        <dbReference type="EMBL" id="JAH07987.1"/>
    </source>
</evidence>
<proteinExistence type="predicted"/>
<name>A0A0E9PUN1_ANGAN</name>
<dbReference type="AlphaFoldDB" id="A0A0E9PUN1"/>
<organism evidence="1">
    <name type="scientific">Anguilla anguilla</name>
    <name type="common">European freshwater eel</name>
    <name type="synonym">Muraena anguilla</name>
    <dbReference type="NCBI Taxonomy" id="7936"/>
    <lineage>
        <taxon>Eukaryota</taxon>
        <taxon>Metazoa</taxon>
        <taxon>Chordata</taxon>
        <taxon>Craniata</taxon>
        <taxon>Vertebrata</taxon>
        <taxon>Euteleostomi</taxon>
        <taxon>Actinopterygii</taxon>
        <taxon>Neopterygii</taxon>
        <taxon>Teleostei</taxon>
        <taxon>Anguilliformes</taxon>
        <taxon>Anguillidae</taxon>
        <taxon>Anguilla</taxon>
    </lineage>
</organism>
<reference evidence="1" key="1">
    <citation type="submission" date="2014-11" db="EMBL/GenBank/DDBJ databases">
        <authorList>
            <person name="Amaro Gonzalez C."/>
        </authorList>
    </citation>
    <scope>NUCLEOTIDE SEQUENCE</scope>
</reference>
<protein>
    <submittedName>
        <fullName evidence="1">Uncharacterized protein</fullName>
    </submittedName>
</protein>
<accession>A0A0E9PUN1</accession>